<dbReference type="PANTHER" id="PTHR43308:SF5">
    <property type="entry name" value="S-LAYER PROTEIN _ PEPTIDOGLYCAN ENDO-BETA-N-ACETYLGLUCOSAMINIDASE"/>
    <property type="match status" value="1"/>
</dbReference>
<dbReference type="SUPFAM" id="SSF49384">
    <property type="entry name" value="Carbohydrate-binding domain"/>
    <property type="match status" value="1"/>
</dbReference>
<dbReference type="GO" id="GO:0000272">
    <property type="term" value="P:polysaccharide catabolic process"/>
    <property type="evidence" value="ECO:0007669"/>
    <property type="project" value="InterPro"/>
</dbReference>
<accession>A0A089LZZ2</accession>
<feature type="domain" description="SLH" evidence="3">
    <location>
        <begin position="445"/>
        <end position="508"/>
    </location>
</feature>
<dbReference type="InterPro" id="IPR002102">
    <property type="entry name" value="Cohesin_dom"/>
</dbReference>
<dbReference type="KEGG" id="pste:PSTEL_18655"/>
<sequence length="569" mass="57781">MSILLAAVMLLIPVSEAASAAPAPALSLEAPGTAQPGGSVSVTVKGDSLADLYAYELTLTYDPQKLTYKSAVYDLESTGYGLPVSMADGKLAFAFTKLGDQTAGTDGSHGLLTVTFVAAGSGPALVKLSGITLIDSKLKSVKLEQTADASIMISSNQDAGSGTGTGGSGGSGSSGSDTGTGSSSSSQSGAASPAAGGTQVIITPEMVEGGAGSSTATVPFPADALEIIIPNEVMGLLSGHVVTISGQTFSLDIPSSVSSALAGRLSSSGSYISLKVKPYSPEEASALLSSGSAAGTGTTGSNKIAGQTFGFTLSVKNGQGAATPVETFGSPLTLRLKGDSSPDRSLTGIYYIDETGNTEFQGAKWEGDLVSAPIRHFSVYSVLKVTREFKDVSAAHWAHEAIQTLAARGIADGSGAERFEPGRKVTRAEFSAMLVRMLRLPEHTGATAFKDVQSGSWYAGAVVAAYEAGLVNGRSGGVFDPGGTLTRQEMAVMLTKAASYLNGSAPSPADSGAAVPFKDMNMIAAWADAAVRSAYAQGLIQGRTASEFDPQAALTRAEAAQALFRMAER</sequence>
<evidence type="ECO:0000313" key="4">
    <source>
        <dbReference type="EMBL" id="AIQ64833.1"/>
    </source>
</evidence>
<protein>
    <recommendedName>
        <fullName evidence="3">SLH domain-containing protein</fullName>
    </recommendedName>
</protein>
<dbReference type="GO" id="GO:0030246">
    <property type="term" value="F:carbohydrate binding"/>
    <property type="evidence" value="ECO:0007669"/>
    <property type="project" value="InterPro"/>
</dbReference>
<evidence type="ECO:0000256" key="2">
    <source>
        <dbReference type="SAM" id="SignalP"/>
    </source>
</evidence>
<feature type="chain" id="PRO_5001846886" description="SLH domain-containing protein" evidence="2">
    <location>
        <begin position="21"/>
        <end position="569"/>
    </location>
</feature>
<dbReference type="AlphaFoldDB" id="A0A089LZZ2"/>
<dbReference type="PANTHER" id="PTHR43308">
    <property type="entry name" value="OUTER MEMBRANE PROTEIN ALPHA-RELATED"/>
    <property type="match status" value="1"/>
</dbReference>
<dbReference type="Gene3D" id="2.60.40.680">
    <property type="match status" value="1"/>
</dbReference>
<dbReference type="Pfam" id="PF00395">
    <property type="entry name" value="SLH"/>
    <property type="match status" value="3"/>
</dbReference>
<dbReference type="CDD" id="cd08547">
    <property type="entry name" value="Type_II_cohesin"/>
    <property type="match status" value="1"/>
</dbReference>
<gene>
    <name evidence="4" type="ORF">PSTEL_18655</name>
</gene>
<feature type="compositionally biased region" description="Gly residues" evidence="1">
    <location>
        <begin position="161"/>
        <end position="173"/>
    </location>
</feature>
<evidence type="ECO:0000259" key="3">
    <source>
        <dbReference type="PROSITE" id="PS51272"/>
    </source>
</evidence>
<dbReference type="PROSITE" id="PS51272">
    <property type="entry name" value="SLH"/>
    <property type="match status" value="3"/>
</dbReference>
<feature type="compositionally biased region" description="Low complexity" evidence="1">
    <location>
        <begin position="174"/>
        <end position="196"/>
    </location>
</feature>
<evidence type="ECO:0000313" key="5">
    <source>
        <dbReference type="Proteomes" id="UP000029507"/>
    </source>
</evidence>
<feature type="domain" description="SLH" evidence="3">
    <location>
        <begin position="514"/>
        <end position="569"/>
    </location>
</feature>
<dbReference type="EMBL" id="CP009286">
    <property type="protein sequence ID" value="AIQ64833.1"/>
    <property type="molecule type" value="Genomic_DNA"/>
</dbReference>
<dbReference type="InterPro" id="IPR008965">
    <property type="entry name" value="CBM2/CBM3_carb-bd_dom_sf"/>
</dbReference>
<reference evidence="4 5" key="1">
    <citation type="submission" date="2014-08" db="EMBL/GenBank/DDBJ databases">
        <title>Comparative genomics of the Paenibacillus odorifer group.</title>
        <authorList>
            <person name="den Bakker H.C."/>
            <person name="Tsai Y.-C."/>
            <person name="Martin N."/>
            <person name="Korlach J."/>
            <person name="Wiedmann M."/>
        </authorList>
    </citation>
    <scope>NUCLEOTIDE SEQUENCE [LARGE SCALE GENOMIC DNA]</scope>
    <source>
        <strain evidence="4 5">DSM 14472</strain>
    </source>
</reference>
<feature type="signal peptide" evidence="2">
    <location>
        <begin position="1"/>
        <end position="20"/>
    </location>
</feature>
<name>A0A089LZZ2_9BACL</name>
<evidence type="ECO:0000256" key="1">
    <source>
        <dbReference type="SAM" id="MobiDB-lite"/>
    </source>
</evidence>
<feature type="domain" description="SLH" evidence="3">
    <location>
        <begin position="385"/>
        <end position="443"/>
    </location>
</feature>
<dbReference type="InterPro" id="IPR051465">
    <property type="entry name" value="Cell_Envelope_Struct_Comp"/>
</dbReference>
<dbReference type="STRING" id="169760.PSTEL_18655"/>
<dbReference type="Proteomes" id="UP000029507">
    <property type="component" value="Chromosome"/>
</dbReference>
<dbReference type="HOGENOM" id="CLU_478847_0_0_9"/>
<feature type="region of interest" description="Disordered" evidence="1">
    <location>
        <begin position="154"/>
        <end position="196"/>
    </location>
</feature>
<proteinExistence type="predicted"/>
<keyword evidence="5" id="KW-1185">Reference proteome</keyword>
<keyword evidence="2" id="KW-0732">Signal</keyword>
<dbReference type="InterPro" id="IPR001119">
    <property type="entry name" value="SLH_dom"/>
</dbReference>
<organism evidence="4 5">
    <name type="scientific">Paenibacillus stellifer</name>
    <dbReference type="NCBI Taxonomy" id="169760"/>
    <lineage>
        <taxon>Bacteria</taxon>
        <taxon>Bacillati</taxon>
        <taxon>Bacillota</taxon>
        <taxon>Bacilli</taxon>
        <taxon>Bacillales</taxon>
        <taxon>Paenibacillaceae</taxon>
        <taxon>Paenibacillus</taxon>
    </lineage>
</organism>
<dbReference type="Pfam" id="PF00963">
    <property type="entry name" value="Cohesin"/>
    <property type="match status" value="1"/>
</dbReference>